<accession>A0A2N5UKX3</accession>
<protein>
    <recommendedName>
        <fullName evidence="3">MULE transposase domain-containing protein</fullName>
    </recommendedName>
</protein>
<proteinExistence type="predicted"/>
<evidence type="ECO:0000313" key="2">
    <source>
        <dbReference type="Proteomes" id="UP000235388"/>
    </source>
</evidence>
<name>A0A2N5UKX3_9BASI</name>
<dbReference type="OrthoDB" id="3247294at2759"/>
<evidence type="ECO:0000313" key="1">
    <source>
        <dbReference type="EMBL" id="PLW38411.1"/>
    </source>
</evidence>
<dbReference type="PANTHER" id="PTHR48159">
    <property type="entry name" value="MULE DOMAIN-CONTAINING PROTEIN"/>
    <property type="match status" value="1"/>
</dbReference>
<comment type="caution">
    <text evidence="1">The sequence shown here is derived from an EMBL/GenBank/DDBJ whole genome shotgun (WGS) entry which is preliminary data.</text>
</comment>
<gene>
    <name evidence="1" type="ORF">PCANC_13655</name>
</gene>
<dbReference type="AlphaFoldDB" id="A0A2N5UKX3"/>
<keyword evidence="2" id="KW-1185">Reference proteome</keyword>
<organism evidence="1 2">
    <name type="scientific">Puccinia coronata f. sp. avenae</name>
    <dbReference type="NCBI Taxonomy" id="200324"/>
    <lineage>
        <taxon>Eukaryota</taxon>
        <taxon>Fungi</taxon>
        <taxon>Dikarya</taxon>
        <taxon>Basidiomycota</taxon>
        <taxon>Pucciniomycotina</taxon>
        <taxon>Pucciniomycetes</taxon>
        <taxon>Pucciniales</taxon>
        <taxon>Pucciniaceae</taxon>
        <taxon>Puccinia</taxon>
    </lineage>
</organism>
<dbReference type="EMBL" id="PGCJ01000208">
    <property type="protein sequence ID" value="PLW38411.1"/>
    <property type="molecule type" value="Genomic_DNA"/>
</dbReference>
<reference evidence="1 2" key="1">
    <citation type="submission" date="2017-11" db="EMBL/GenBank/DDBJ databases">
        <title>De novo assembly and phasing of dikaryotic genomes from two isolates of Puccinia coronata f. sp. avenae, the causal agent of oat crown rust.</title>
        <authorList>
            <person name="Miller M.E."/>
            <person name="Zhang Y."/>
            <person name="Omidvar V."/>
            <person name="Sperschneider J."/>
            <person name="Schwessinger B."/>
            <person name="Raley C."/>
            <person name="Palmer J.M."/>
            <person name="Garnica D."/>
            <person name="Upadhyaya N."/>
            <person name="Rathjen J."/>
            <person name="Taylor J.M."/>
            <person name="Park R.F."/>
            <person name="Dodds P.N."/>
            <person name="Hirsch C.D."/>
            <person name="Kianian S.F."/>
            <person name="Figueroa M."/>
        </authorList>
    </citation>
    <scope>NUCLEOTIDE SEQUENCE [LARGE SCALE GENOMIC DNA]</scope>
    <source>
        <strain evidence="1">12NC29</strain>
    </source>
</reference>
<dbReference type="PANTHER" id="PTHR48159:SF1">
    <property type="entry name" value="MEMBRANE-ASSOCIATED GIANT PROTEIN ANTIGEN, PUTATIVE-RELATED"/>
    <property type="match status" value="1"/>
</dbReference>
<evidence type="ECO:0008006" key="3">
    <source>
        <dbReference type="Google" id="ProtNLM"/>
    </source>
</evidence>
<sequence length="368" mass="42373">MIMIDSTHNSVANYFLSGGTKASLFLVLIRDLFTGKGLPIAWAFTGSIAEPSVHSVLRWLHETTGVVPQAVMSDCALAITNAVEAAYSDLWSHAPKHYWCLFHVLKAFKENAMSHLKDRADEAIIDFRGVVYSQTDMTELRLELFYMKWRHTAHQGIHTNNYVEAWHRTLKTKLRYIPMSVDNPNYKREVERENEKGFPTCICSNCEPESSQWLIKNFKRMTTKNFDSIILESPTNIASLNPPSKVCITEKDKVVWVKESGEKPLGEILEAFAQELVKKFENLFYNQMKEYSAYPPSVYFGIKQARKIAKNVTILTWDNIEQLIGHKMIPGQMEMLVKDAETFRLGDIYQNFLQIQQNRSAKIERNAY</sequence>
<dbReference type="Proteomes" id="UP000235388">
    <property type="component" value="Unassembled WGS sequence"/>
</dbReference>